<sequence length="640" mass="72079">MNLKPMILRRDIVNTRIPAGPTSTTVDNDVMSPLRHNRQRRHLSSLLLFLTLAVYLSVTLLDNDDLEATTTAFAASASHPSRSLFIIPTESTLPDILPSNEQLATLSQTTHDSLPTLSPPKITYSLRNVLATQSMYKSQFGIVIYSPTENVFTLYYSNRRKWKSGCHKLIKSFIGLSSSLRELFPDRFHDGGKDEQQQQQQNELALSLSAGDSPDVYFTNPCHQDSPCISSSVGERDADANAKEANPPSPVLQFGSAFQTAAGVPTEIPMPMPQSNQLGCFVEWSHGQTRGVEESVELCRYYLPRSYGNPHGLVYHAISTGEGGTANDPDIVEWENLIPQVIWRGTDFSYLGKMRKLRSPDIDADLLATTSNDVQDGTSDSSRGFRAMKRIYGELIPRWKGVVLTAEAEWEVRRAASSEGDDHDGSNPPRPTTLPWANIKFSHFMKEGRKTPTNQGQMYHRFQSNGIPAIGEYMPLETLANYKYHIDLGGGGGTTWSGTLEKLALPGLLFHHVTPTKDYFHDALVAWVHYVPIKEDLSDLKQKYEWAEAHPVEAKRIARRGTEWVKRWYGTEEGFGQVFDVFYRERVRGVMDAYRHEDDWREVLEREGGDMRPIMRCTGFYGSECEELDGSLDYHVDRSV</sequence>
<feature type="region of interest" description="Disordered" evidence="3">
    <location>
        <begin position="229"/>
        <end position="252"/>
    </location>
</feature>
<dbReference type="EMBL" id="JABMIG020000126">
    <property type="protein sequence ID" value="KAL3790529.1"/>
    <property type="molecule type" value="Genomic_DNA"/>
</dbReference>
<dbReference type="PANTHER" id="PTHR12203">
    <property type="entry name" value="KDEL LYS-ASP-GLU-LEU CONTAINING - RELATED"/>
    <property type="match status" value="1"/>
</dbReference>
<dbReference type="Pfam" id="PF05686">
    <property type="entry name" value="Glyco_transf_90"/>
    <property type="match status" value="1"/>
</dbReference>
<dbReference type="GO" id="GO:0016740">
    <property type="term" value="F:transferase activity"/>
    <property type="evidence" value="ECO:0007669"/>
    <property type="project" value="UniProtKB-KW"/>
</dbReference>
<name>A0ABD3PSH3_9STRA</name>
<dbReference type="SMART" id="SM00672">
    <property type="entry name" value="CAP10"/>
    <property type="match status" value="1"/>
</dbReference>
<keyword evidence="2" id="KW-0808">Transferase</keyword>
<organism evidence="5 6">
    <name type="scientific">Cyclotella cryptica</name>
    <dbReference type="NCBI Taxonomy" id="29204"/>
    <lineage>
        <taxon>Eukaryota</taxon>
        <taxon>Sar</taxon>
        <taxon>Stramenopiles</taxon>
        <taxon>Ochrophyta</taxon>
        <taxon>Bacillariophyta</taxon>
        <taxon>Coscinodiscophyceae</taxon>
        <taxon>Thalassiosirophycidae</taxon>
        <taxon>Stephanodiscales</taxon>
        <taxon>Stephanodiscaceae</taxon>
        <taxon>Cyclotella</taxon>
    </lineage>
</organism>
<evidence type="ECO:0000256" key="2">
    <source>
        <dbReference type="ARBA" id="ARBA00022679"/>
    </source>
</evidence>
<evidence type="ECO:0000256" key="3">
    <source>
        <dbReference type="SAM" id="MobiDB-lite"/>
    </source>
</evidence>
<keyword evidence="6" id="KW-1185">Reference proteome</keyword>
<comment type="similarity">
    <text evidence="1">Belongs to the glycosyltransferase 90 family.</text>
</comment>
<proteinExistence type="inferred from homology"/>
<dbReference type="PANTHER" id="PTHR12203:SF35">
    <property type="entry name" value="PROTEIN O-GLUCOSYLTRANSFERASE 1"/>
    <property type="match status" value="1"/>
</dbReference>
<evidence type="ECO:0000313" key="5">
    <source>
        <dbReference type="EMBL" id="KAL3790529.1"/>
    </source>
</evidence>
<feature type="domain" description="Glycosyl transferase CAP10" evidence="4">
    <location>
        <begin position="358"/>
        <end position="586"/>
    </location>
</feature>
<dbReference type="Proteomes" id="UP001516023">
    <property type="component" value="Unassembled WGS sequence"/>
</dbReference>
<reference evidence="5 6" key="1">
    <citation type="journal article" date="2020" name="G3 (Bethesda)">
        <title>Improved Reference Genome for Cyclotella cryptica CCMP332, a Model for Cell Wall Morphogenesis, Salinity Adaptation, and Lipid Production in Diatoms (Bacillariophyta).</title>
        <authorList>
            <person name="Roberts W.R."/>
            <person name="Downey K.M."/>
            <person name="Ruck E.C."/>
            <person name="Traller J.C."/>
            <person name="Alverson A.J."/>
        </authorList>
    </citation>
    <scope>NUCLEOTIDE SEQUENCE [LARGE SCALE GENOMIC DNA]</scope>
    <source>
        <strain evidence="5 6">CCMP332</strain>
    </source>
</reference>
<protein>
    <recommendedName>
        <fullName evidence="4">Glycosyl transferase CAP10 domain-containing protein</fullName>
    </recommendedName>
</protein>
<accession>A0ABD3PSH3</accession>
<dbReference type="AlphaFoldDB" id="A0ABD3PSH3"/>
<dbReference type="InterPro" id="IPR051091">
    <property type="entry name" value="O-Glucosyltr/Glycosyltrsf_90"/>
</dbReference>
<gene>
    <name evidence="5" type="ORF">HJC23_007678</name>
</gene>
<evidence type="ECO:0000259" key="4">
    <source>
        <dbReference type="SMART" id="SM00672"/>
    </source>
</evidence>
<comment type="caution">
    <text evidence="5">The sequence shown here is derived from an EMBL/GenBank/DDBJ whole genome shotgun (WGS) entry which is preliminary data.</text>
</comment>
<evidence type="ECO:0000256" key="1">
    <source>
        <dbReference type="ARBA" id="ARBA00010118"/>
    </source>
</evidence>
<evidence type="ECO:0000313" key="6">
    <source>
        <dbReference type="Proteomes" id="UP001516023"/>
    </source>
</evidence>
<dbReference type="InterPro" id="IPR006598">
    <property type="entry name" value="CAP10"/>
</dbReference>